<evidence type="ECO:0000313" key="4">
    <source>
        <dbReference type="Proteomes" id="UP000218335"/>
    </source>
</evidence>
<dbReference type="PANTHER" id="PTHR12598">
    <property type="entry name" value="COPPER HOMEOSTASIS PROTEIN CUTC"/>
    <property type="match status" value="1"/>
</dbReference>
<accession>A0A2A4GXI4</accession>
<reference evidence="3 4" key="1">
    <citation type="journal article" date="2017" name="PLoS ONE">
        <title>Development of a real-time PCR for detection of Staphylococcus pseudintermedius using a novel automated comparison of whole-genome sequences.</title>
        <authorList>
            <person name="Verstappen K.M."/>
            <person name="Huijbregts L."/>
            <person name="Spaninks M."/>
            <person name="Wagenaar J.A."/>
            <person name="Fluit A.C."/>
            <person name="Duim B."/>
        </authorList>
    </citation>
    <scope>NUCLEOTIDE SEQUENCE [LARGE SCALE GENOMIC DNA]</scope>
    <source>
        <strain evidence="3 4">215070706401-1</strain>
    </source>
</reference>
<dbReference type="GO" id="GO:0005507">
    <property type="term" value="F:copper ion binding"/>
    <property type="evidence" value="ECO:0007669"/>
    <property type="project" value="TreeGrafter"/>
</dbReference>
<dbReference type="InterPro" id="IPR005627">
    <property type="entry name" value="CutC-like"/>
</dbReference>
<dbReference type="RefSeq" id="WP_096592428.1">
    <property type="nucleotide sequence ID" value="NZ_MWRM01000001.1"/>
</dbReference>
<dbReference type="Pfam" id="PF03932">
    <property type="entry name" value="CutC"/>
    <property type="match status" value="1"/>
</dbReference>
<dbReference type="HAMAP" id="MF_00795">
    <property type="entry name" value="CutC"/>
    <property type="match status" value="1"/>
</dbReference>
<dbReference type="AlphaFoldDB" id="A0A2A4GXI4"/>
<proteinExistence type="inferred from homology"/>
<comment type="caution">
    <text evidence="2">Once thought to be involved in copper homeostasis, experiments in E.coli have shown this is not the case.</text>
</comment>
<sequence>MIKEAVASSLVEVEAKLKAGANRIELCENMHESGTTPSYGMVKIASDMCQMYGAELAVMIRPRGGSFVYNWYEFESMQADIQQLKTLPIDYFVFGCLTTEETLHQFQMQTLIQLAAPIRVVCHMAFDHIYPAGQSKALQQLIDLGVTRLLTHGGPAQSNLFDNLPQLAKWVRQSKGQIEIMPGGGLNYENLDTLLELFPFQEAHGTHIVKT</sequence>
<evidence type="ECO:0000256" key="2">
    <source>
        <dbReference type="HAMAP-Rule" id="MF_00795"/>
    </source>
</evidence>
<protein>
    <recommendedName>
        <fullName evidence="2">PF03932 family protein CutC</fullName>
    </recommendedName>
</protein>
<dbReference type="PANTHER" id="PTHR12598:SF0">
    <property type="entry name" value="COPPER HOMEOSTASIS PROTEIN CUTC HOMOLOG"/>
    <property type="match status" value="1"/>
</dbReference>
<comment type="caution">
    <text evidence="3">The sequence shown here is derived from an EMBL/GenBank/DDBJ whole genome shotgun (WGS) entry which is preliminary data.</text>
</comment>
<dbReference type="InterPro" id="IPR036822">
    <property type="entry name" value="CutC-like_dom_sf"/>
</dbReference>
<name>A0A2A4GXI4_9STAP</name>
<dbReference type="Gene3D" id="3.20.20.380">
    <property type="entry name" value="Copper homeostasis (CutC) domain"/>
    <property type="match status" value="1"/>
</dbReference>
<organism evidence="3 4">
    <name type="scientific">Staphylococcus delphini</name>
    <dbReference type="NCBI Taxonomy" id="53344"/>
    <lineage>
        <taxon>Bacteria</taxon>
        <taxon>Bacillati</taxon>
        <taxon>Bacillota</taxon>
        <taxon>Bacilli</taxon>
        <taxon>Bacillales</taxon>
        <taxon>Staphylococcaceae</taxon>
        <taxon>Staphylococcus</taxon>
        <taxon>Staphylococcus intermedius group</taxon>
    </lineage>
</organism>
<dbReference type="SUPFAM" id="SSF110395">
    <property type="entry name" value="CutC-like"/>
    <property type="match status" value="1"/>
</dbReference>
<keyword evidence="2" id="KW-0963">Cytoplasm</keyword>
<comment type="subcellular location">
    <subcellularLocation>
        <location evidence="2">Cytoplasm</location>
    </subcellularLocation>
</comment>
<evidence type="ECO:0000313" key="3">
    <source>
        <dbReference type="EMBL" id="PCF55538.1"/>
    </source>
</evidence>
<dbReference type="GO" id="GO:0005737">
    <property type="term" value="C:cytoplasm"/>
    <property type="evidence" value="ECO:0007669"/>
    <property type="project" value="UniProtKB-SubCell"/>
</dbReference>
<evidence type="ECO:0000256" key="1">
    <source>
        <dbReference type="ARBA" id="ARBA00007768"/>
    </source>
</evidence>
<gene>
    <name evidence="2" type="primary">cutC</name>
    <name evidence="3" type="ORF">B5C08_05715</name>
</gene>
<dbReference type="EMBL" id="MWUU01000006">
    <property type="protein sequence ID" value="PCF55538.1"/>
    <property type="molecule type" value="Genomic_DNA"/>
</dbReference>
<comment type="similarity">
    <text evidence="1 2">Belongs to the CutC family.</text>
</comment>
<dbReference type="Proteomes" id="UP000218335">
    <property type="component" value="Unassembled WGS sequence"/>
</dbReference>